<keyword evidence="1" id="KW-0472">Membrane</keyword>
<dbReference type="InterPro" id="IPR025889">
    <property type="entry name" value="GSP17M-like_dom"/>
</dbReference>
<evidence type="ECO:0000259" key="2">
    <source>
        <dbReference type="Pfam" id="PF11181"/>
    </source>
</evidence>
<keyword evidence="4" id="KW-1185">Reference proteome</keyword>
<protein>
    <recommendedName>
        <fullName evidence="2">General stress protein 17M-like domain-containing protein</fullName>
    </recommendedName>
</protein>
<evidence type="ECO:0000313" key="4">
    <source>
        <dbReference type="Proteomes" id="UP000064189"/>
    </source>
</evidence>
<comment type="caution">
    <text evidence="3">The sequence shown here is derived from an EMBL/GenBank/DDBJ whole genome shotgun (WGS) entry which is preliminary data.</text>
</comment>
<dbReference type="AlphaFoldDB" id="A0A109N0W5"/>
<feature type="transmembrane region" description="Helical" evidence="1">
    <location>
        <begin position="94"/>
        <end position="117"/>
    </location>
</feature>
<evidence type="ECO:0000313" key="3">
    <source>
        <dbReference type="EMBL" id="KWW21418.1"/>
    </source>
</evidence>
<dbReference type="RefSeq" id="WP_061141766.1">
    <property type="nucleotide sequence ID" value="NZ_LNNH01000012.1"/>
</dbReference>
<organism evidence="3 4">
    <name type="scientific">Peribacillus simplex</name>
    <dbReference type="NCBI Taxonomy" id="1478"/>
    <lineage>
        <taxon>Bacteria</taxon>
        <taxon>Bacillati</taxon>
        <taxon>Bacillota</taxon>
        <taxon>Bacilli</taxon>
        <taxon>Bacillales</taxon>
        <taxon>Bacillaceae</taxon>
        <taxon>Peribacillus</taxon>
    </lineage>
</organism>
<proteinExistence type="predicted"/>
<keyword evidence="1" id="KW-1133">Transmembrane helix</keyword>
<gene>
    <name evidence="3" type="ORF">AS888_17735</name>
</gene>
<evidence type="ECO:0000256" key="1">
    <source>
        <dbReference type="SAM" id="Phobius"/>
    </source>
</evidence>
<dbReference type="Proteomes" id="UP000064189">
    <property type="component" value="Unassembled WGS sequence"/>
</dbReference>
<dbReference type="PANTHER" id="PTHR36109:SF2">
    <property type="entry name" value="MEMBRANE PROTEIN"/>
    <property type="match status" value="1"/>
</dbReference>
<dbReference type="EMBL" id="LNNH01000012">
    <property type="protein sequence ID" value="KWW21418.1"/>
    <property type="molecule type" value="Genomic_DNA"/>
</dbReference>
<dbReference type="PANTHER" id="PTHR36109">
    <property type="entry name" value="MEMBRANE PROTEIN-RELATED"/>
    <property type="match status" value="1"/>
</dbReference>
<keyword evidence="1" id="KW-0812">Transmembrane</keyword>
<name>A0A109N0W5_9BACI</name>
<accession>A0A109N0W5</accession>
<reference evidence="3 4" key="1">
    <citation type="submission" date="2015-11" db="EMBL/GenBank/DDBJ databases">
        <title>Genome Sequence of Bacillus simplex strain VanAntwerpen2.</title>
        <authorList>
            <person name="Couger M.B."/>
        </authorList>
    </citation>
    <scope>NUCLEOTIDE SEQUENCE [LARGE SCALE GENOMIC DNA]</scope>
    <source>
        <strain evidence="3 4">VanAntwerpen02</strain>
    </source>
</reference>
<sequence>MSKQVVGIYENGEEAVKVVEELLIQGYKRDEISIVAKDRKETKVIERKTGTKAEEGLATGAATGGVIGGAAGLLAGAGALAIPGIGPLLAAGPIVSALAGVAVGAGTGGLAGTLIGLGISERAAERYETGIKAGKVLILVDNDIKEGPPTYRR</sequence>
<dbReference type="Pfam" id="PF11181">
    <property type="entry name" value="YflT"/>
    <property type="match status" value="1"/>
</dbReference>
<feature type="transmembrane region" description="Helical" evidence="1">
    <location>
        <begin position="57"/>
        <end position="82"/>
    </location>
</feature>
<feature type="domain" description="General stress protein 17M-like" evidence="2">
    <location>
        <begin position="4"/>
        <end position="74"/>
    </location>
</feature>
<dbReference type="InterPro" id="IPR052948">
    <property type="entry name" value="Low_temp-induced_all0457"/>
</dbReference>